<gene>
    <name evidence="1" type="ORF">BN961_03474</name>
</gene>
<organism evidence="1 2">
    <name type="scientific">Afipia felis</name>
    <name type="common">Cat scratch disease bacillus</name>
    <dbReference type="NCBI Taxonomy" id="1035"/>
    <lineage>
        <taxon>Bacteria</taxon>
        <taxon>Pseudomonadati</taxon>
        <taxon>Pseudomonadota</taxon>
        <taxon>Alphaproteobacteria</taxon>
        <taxon>Hyphomicrobiales</taxon>
        <taxon>Nitrobacteraceae</taxon>
        <taxon>Afipia</taxon>
    </lineage>
</organism>
<evidence type="ECO:0000313" key="1">
    <source>
        <dbReference type="EMBL" id="CEG10040.1"/>
    </source>
</evidence>
<accession>A0A090MRM8</accession>
<dbReference type="OrthoDB" id="7595563at2"/>
<evidence type="ECO:0000313" key="2">
    <source>
        <dbReference type="Proteomes" id="UP000035762"/>
    </source>
</evidence>
<proteinExistence type="predicted"/>
<dbReference type="Proteomes" id="UP000035762">
    <property type="component" value="Unassembled WGS sequence"/>
</dbReference>
<dbReference type="EMBL" id="CCAZ020000002">
    <property type="protein sequence ID" value="CEG10040.1"/>
    <property type="molecule type" value="Genomic_DNA"/>
</dbReference>
<keyword evidence="2" id="KW-1185">Reference proteome</keyword>
<reference evidence="1 2" key="1">
    <citation type="journal article" date="2014" name="Genome Announc.">
        <title>Genome Sequence of Afipia felis Strain 76713, Isolated in Hospital Water Using an Amoeba Co-Culture Procedure.</title>
        <authorList>
            <person name="Benamar S."/>
            <person name="La Scola B."/>
            <person name="Croce O."/>
        </authorList>
    </citation>
    <scope>NUCLEOTIDE SEQUENCE [LARGE SCALE GENOMIC DNA]</scope>
    <source>
        <strain evidence="1 2">76713</strain>
    </source>
</reference>
<name>A0A090MRM8_AFIFE</name>
<sequence>MTVLTEDICRQQLLGFGVALDRLVYGNAARRYGKRVRRVVVLENGEDRVWHAHLAIEKPPTMADVKFRKLVMEAWDKCPWSGRQEDIQLDADEGWMDYLGKIRSKREFISWSDCVVVEACFNDAK</sequence>
<dbReference type="AlphaFoldDB" id="A0A090MRM8"/>
<dbReference type="RefSeq" id="WP_048757730.1">
    <property type="nucleotide sequence ID" value="NZ_CCAZ020000002.1"/>
</dbReference>
<protein>
    <submittedName>
        <fullName evidence="1">Uncharacterized protein</fullName>
    </submittedName>
</protein>
<comment type="caution">
    <text evidence="1">The sequence shown here is derived from an EMBL/GenBank/DDBJ whole genome shotgun (WGS) entry which is preliminary data.</text>
</comment>